<dbReference type="InterPro" id="IPR050468">
    <property type="entry name" value="Cuticle_Struct_Prot"/>
</dbReference>
<dbReference type="AlphaFoldDB" id="I4DKM7"/>
<dbReference type="Pfam" id="PF00379">
    <property type="entry name" value="Chitin_bind_4"/>
    <property type="match status" value="1"/>
</dbReference>
<evidence type="ECO:0000313" key="6">
    <source>
        <dbReference type="RefSeq" id="XP_013177957.1"/>
    </source>
</evidence>
<keyword evidence="1 3" id="KW-0193">Cuticle</keyword>
<proteinExistence type="evidence at transcript level"/>
<sequence>MKVMIVFALALVALAAAAPVEPEPPKIVRSEFNQEPDGAYNFGFETENGINRQENGQLKEALDEENKPHTVVVVRGSYTYTDKDGKVETVNYFADETGYHAEGDSIPKAPARR</sequence>
<dbReference type="PANTHER" id="PTHR10380">
    <property type="entry name" value="CUTICLE PROTEIN"/>
    <property type="match status" value="1"/>
</dbReference>
<evidence type="ECO:0000256" key="4">
    <source>
        <dbReference type="SAM" id="SignalP"/>
    </source>
</evidence>
<reference evidence="6" key="2">
    <citation type="submission" date="2025-04" db="UniProtKB">
        <authorList>
            <consortium name="RefSeq"/>
        </authorList>
    </citation>
    <scope>IDENTIFICATION</scope>
</reference>
<dbReference type="EMBL" id="AK401845">
    <property type="protein sequence ID" value="BAM18467.1"/>
    <property type="molecule type" value="mRNA"/>
</dbReference>
<evidence type="ECO:0000256" key="2">
    <source>
        <dbReference type="ARBA" id="ARBA00022729"/>
    </source>
</evidence>
<dbReference type="OrthoDB" id="6515429at2759"/>
<dbReference type="InterPro" id="IPR000618">
    <property type="entry name" value="Insect_cuticle"/>
</dbReference>
<dbReference type="PRINTS" id="PR00947">
    <property type="entry name" value="CUTICLE"/>
</dbReference>
<protein>
    <submittedName>
        <fullName evidence="5">Cuticular protein PxutCPR46</fullName>
    </submittedName>
    <submittedName>
        <fullName evidence="6">Larval cuticle protein 1-like</fullName>
    </submittedName>
</protein>
<accession>I4DKM7</accession>
<evidence type="ECO:0000313" key="5">
    <source>
        <dbReference type="EMBL" id="BAM18467.1"/>
    </source>
</evidence>
<dbReference type="PROSITE" id="PS51155">
    <property type="entry name" value="CHIT_BIND_RR_2"/>
    <property type="match status" value="1"/>
</dbReference>
<dbReference type="InterPro" id="IPR031311">
    <property type="entry name" value="CHIT_BIND_RR_consensus"/>
</dbReference>
<dbReference type="CTD" id="692550"/>
<evidence type="ECO:0000256" key="1">
    <source>
        <dbReference type="ARBA" id="ARBA00022460"/>
    </source>
</evidence>
<dbReference type="KEGG" id="pxu:106125342"/>
<feature type="chain" id="PRO_5044734763" evidence="4">
    <location>
        <begin position="18"/>
        <end position="113"/>
    </location>
</feature>
<dbReference type="GO" id="GO:0008010">
    <property type="term" value="F:structural constituent of chitin-based larval cuticle"/>
    <property type="evidence" value="ECO:0007669"/>
    <property type="project" value="TreeGrafter"/>
</dbReference>
<name>I4DKM7_PAPXU</name>
<keyword evidence="2 4" id="KW-0732">Signal</keyword>
<dbReference type="Proteomes" id="UP000694872">
    <property type="component" value="Unplaced"/>
</dbReference>
<dbReference type="PANTHER" id="PTHR10380:SF173">
    <property type="entry name" value="CUTICULAR PROTEIN 47EF, ISOFORM C-RELATED"/>
    <property type="match status" value="1"/>
</dbReference>
<organism evidence="5">
    <name type="scientific">Papilio xuthus</name>
    <name type="common">Asian swallowtail butterfly</name>
    <dbReference type="NCBI Taxonomy" id="66420"/>
    <lineage>
        <taxon>Eukaryota</taxon>
        <taxon>Metazoa</taxon>
        <taxon>Ecdysozoa</taxon>
        <taxon>Arthropoda</taxon>
        <taxon>Hexapoda</taxon>
        <taxon>Insecta</taxon>
        <taxon>Pterygota</taxon>
        <taxon>Neoptera</taxon>
        <taxon>Endopterygota</taxon>
        <taxon>Lepidoptera</taxon>
        <taxon>Glossata</taxon>
        <taxon>Ditrysia</taxon>
        <taxon>Papilionoidea</taxon>
        <taxon>Papilionidae</taxon>
        <taxon>Papilioninae</taxon>
        <taxon>Papilio</taxon>
    </lineage>
</organism>
<feature type="signal peptide" evidence="4">
    <location>
        <begin position="1"/>
        <end position="17"/>
    </location>
</feature>
<reference evidence="5" key="1">
    <citation type="journal article" date="2012" name="BMC Biol.">
        <title>Comprehensive microarray-based analysis for stage-specific larval camouflage pattern-associated genes in the swallowtail butterfly, Papilio xuthus.</title>
        <authorList>
            <person name="Futahashi R."/>
            <person name="Shirataki H."/>
            <person name="Narita T."/>
            <person name="Mita K."/>
            <person name="Fujiwara H."/>
        </authorList>
    </citation>
    <scope>NUCLEOTIDE SEQUENCE</scope>
    <source>
        <tissue evidence="5">Epidermis</tissue>
    </source>
</reference>
<dbReference type="RefSeq" id="XP_013177957.1">
    <property type="nucleotide sequence ID" value="XM_013322503.1"/>
</dbReference>
<evidence type="ECO:0000256" key="3">
    <source>
        <dbReference type="PROSITE-ProRule" id="PRU00497"/>
    </source>
</evidence>
<dbReference type="GO" id="GO:0062129">
    <property type="term" value="C:chitin-based extracellular matrix"/>
    <property type="evidence" value="ECO:0007669"/>
    <property type="project" value="TreeGrafter"/>
</dbReference>
<dbReference type="PROSITE" id="PS00233">
    <property type="entry name" value="CHIT_BIND_RR_1"/>
    <property type="match status" value="1"/>
</dbReference>
<gene>
    <name evidence="6" type="primary">LOC106125342</name>
</gene>